<sequence length="212" mass="23485">MQRDAPLNPGDGQARDLLERELSKPAYADQRSWLERLWDWAMDRLNDLLNGIGTALPLWMLLPALLLLAGVVTVALTQLRRRGRTKRAVEQAGVLADTTLTADQLRRRAEQAQSEGDLRSATLDLFRAIARAAEERALIVPRPGRTAHEVGAELSTFFPSQRDELRSAANLFDRVRYGGATATDDDATRMRALDAALTRTRPQHTVTHGAPA</sequence>
<protein>
    <submittedName>
        <fullName evidence="3">DUF4129 domain-containing protein</fullName>
    </submittedName>
</protein>
<comment type="caution">
    <text evidence="3">The sequence shown here is derived from an EMBL/GenBank/DDBJ whole genome shotgun (WGS) entry which is preliminary data.</text>
</comment>
<accession>A0A849AJE9</accession>
<dbReference type="Proteomes" id="UP000557772">
    <property type="component" value="Unassembled WGS sequence"/>
</dbReference>
<reference evidence="3 4" key="1">
    <citation type="submission" date="2020-05" db="EMBL/GenBank/DDBJ databases">
        <title>Flexivirga sp. ID2601S isolated from air conditioner.</title>
        <authorList>
            <person name="Kim D.H."/>
        </authorList>
    </citation>
    <scope>NUCLEOTIDE SEQUENCE [LARGE SCALE GENOMIC DNA]</scope>
    <source>
        <strain evidence="3 4">ID2601S</strain>
    </source>
</reference>
<feature type="domain" description="Protein-glutamine gamma-glutamyltransferase-like C-terminal" evidence="2">
    <location>
        <begin position="125"/>
        <end position="194"/>
    </location>
</feature>
<keyword evidence="1" id="KW-0472">Membrane</keyword>
<proteinExistence type="predicted"/>
<dbReference type="Pfam" id="PF13559">
    <property type="entry name" value="DUF4129"/>
    <property type="match status" value="1"/>
</dbReference>
<name>A0A849AJE9_9MICO</name>
<evidence type="ECO:0000313" key="4">
    <source>
        <dbReference type="Proteomes" id="UP000557772"/>
    </source>
</evidence>
<evidence type="ECO:0000259" key="2">
    <source>
        <dbReference type="Pfam" id="PF13559"/>
    </source>
</evidence>
<dbReference type="AlphaFoldDB" id="A0A849AJE9"/>
<dbReference type="InterPro" id="IPR025403">
    <property type="entry name" value="TgpA-like_C"/>
</dbReference>
<dbReference type="EMBL" id="JABENB010000002">
    <property type="protein sequence ID" value="NNG40123.1"/>
    <property type="molecule type" value="Genomic_DNA"/>
</dbReference>
<feature type="transmembrane region" description="Helical" evidence="1">
    <location>
        <begin position="56"/>
        <end position="77"/>
    </location>
</feature>
<keyword evidence="1" id="KW-0812">Transmembrane</keyword>
<gene>
    <name evidence="3" type="ORF">HJ588_12700</name>
</gene>
<keyword evidence="1" id="KW-1133">Transmembrane helix</keyword>
<evidence type="ECO:0000256" key="1">
    <source>
        <dbReference type="SAM" id="Phobius"/>
    </source>
</evidence>
<dbReference type="RefSeq" id="WP_171156130.1">
    <property type="nucleotide sequence ID" value="NZ_JABENB010000002.1"/>
</dbReference>
<evidence type="ECO:0000313" key="3">
    <source>
        <dbReference type="EMBL" id="NNG40123.1"/>
    </source>
</evidence>
<organism evidence="3 4">
    <name type="scientific">Flexivirga aerilata</name>
    <dbReference type="NCBI Taxonomy" id="1656889"/>
    <lineage>
        <taxon>Bacteria</taxon>
        <taxon>Bacillati</taxon>
        <taxon>Actinomycetota</taxon>
        <taxon>Actinomycetes</taxon>
        <taxon>Micrococcales</taxon>
        <taxon>Dermacoccaceae</taxon>
        <taxon>Flexivirga</taxon>
    </lineage>
</organism>
<keyword evidence="4" id="KW-1185">Reference proteome</keyword>